<dbReference type="CDD" id="cd18186">
    <property type="entry name" value="BTB_POZ_ZBTB_KLHL-like"/>
    <property type="match status" value="1"/>
</dbReference>
<keyword evidence="4" id="KW-1185">Reference proteome</keyword>
<dbReference type="Pfam" id="PF00917">
    <property type="entry name" value="MATH"/>
    <property type="match status" value="1"/>
</dbReference>
<dbReference type="PROSITE" id="PS50097">
    <property type="entry name" value="BTB"/>
    <property type="match status" value="1"/>
</dbReference>
<dbReference type="EMBL" id="JAKKPZ010000055">
    <property type="protein sequence ID" value="KAI1705566.1"/>
    <property type="molecule type" value="Genomic_DNA"/>
</dbReference>
<dbReference type="InterPro" id="IPR002083">
    <property type="entry name" value="MATH/TRAF_dom"/>
</dbReference>
<dbReference type="PANTHER" id="PTHR22744:SF14">
    <property type="entry name" value="BTB DOMAIN-CONTAINING PROTEIN-RELATED"/>
    <property type="match status" value="1"/>
</dbReference>
<comment type="caution">
    <text evidence="3">The sequence shown here is derived from an EMBL/GenBank/DDBJ whole genome shotgun (WGS) entry which is preliminary data.</text>
</comment>
<dbReference type="Proteomes" id="UP001201812">
    <property type="component" value="Unassembled WGS sequence"/>
</dbReference>
<reference evidence="3" key="1">
    <citation type="submission" date="2022-01" db="EMBL/GenBank/DDBJ databases">
        <title>Genome Sequence Resource for Two Populations of Ditylenchus destructor, the Migratory Endoparasitic Phytonematode.</title>
        <authorList>
            <person name="Zhang H."/>
            <person name="Lin R."/>
            <person name="Xie B."/>
        </authorList>
    </citation>
    <scope>NUCLEOTIDE SEQUENCE</scope>
    <source>
        <strain evidence="3">BazhouSP</strain>
    </source>
</reference>
<dbReference type="InterPro" id="IPR008974">
    <property type="entry name" value="TRAF-like"/>
</dbReference>
<dbReference type="AlphaFoldDB" id="A0AAD4MUD0"/>
<feature type="region of interest" description="Disordered" evidence="1">
    <location>
        <begin position="1"/>
        <end position="21"/>
    </location>
</feature>
<dbReference type="Gene3D" id="2.60.210.10">
    <property type="entry name" value="Apoptosis, Tumor Necrosis Factor Receptor Associated Protein 2, Chain A"/>
    <property type="match status" value="1"/>
</dbReference>
<dbReference type="InterPro" id="IPR000210">
    <property type="entry name" value="BTB/POZ_dom"/>
</dbReference>
<proteinExistence type="predicted"/>
<dbReference type="SMART" id="SM00225">
    <property type="entry name" value="BTB"/>
    <property type="match status" value="1"/>
</dbReference>
<dbReference type="SUPFAM" id="SSF54695">
    <property type="entry name" value="POZ domain"/>
    <property type="match status" value="1"/>
</dbReference>
<evidence type="ECO:0000313" key="3">
    <source>
        <dbReference type="EMBL" id="KAI1705566.1"/>
    </source>
</evidence>
<gene>
    <name evidence="3" type="ORF">DdX_13530</name>
</gene>
<dbReference type="SUPFAM" id="SSF49599">
    <property type="entry name" value="TRAF domain-like"/>
    <property type="match status" value="1"/>
</dbReference>
<dbReference type="Gene3D" id="3.30.710.10">
    <property type="entry name" value="Potassium Channel Kv1.1, Chain A"/>
    <property type="match status" value="1"/>
</dbReference>
<organism evidence="3 4">
    <name type="scientific">Ditylenchus destructor</name>
    <dbReference type="NCBI Taxonomy" id="166010"/>
    <lineage>
        <taxon>Eukaryota</taxon>
        <taxon>Metazoa</taxon>
        <taxon>Ecdysozoa</taxon>
        <taxon>Nematoda</taxon>
        <taxon>Chromadorea</taxon>
        <taxon>Rhabditida</taxon>
        <taxon>Tylenchina</taxon>
        <taxon>Tylenchomorpha</taxon>
        <taxon>Sphaerularioidea</taxon>
        <taxon>Anguinidae</taxon>
        <taxon>Anguininae</taxon>
        <taxon>Ditylenchus</taxon>
    </lineage>
</organism>
<evidence type="ECO:0000313" key="4">
    <source>
        <dbReference type="Proteomes" id="UP001201812"/>
    </source>
</evidence>
<evidence type="ECO:0000259" key="2">
    <source>
        <dbReference type="PROSITE" id="PS50097"/>
    </source>
</evidence>
<name>A0AAD4MUD0_9BILA</name>
<sequence length="501" mass="56829">MKRSIKVPRSPKSPSPSNLGEVTKFSMTIENIKGFTHKQKPSFFRIRRSEPQTIGLHECRLIVQAPDAVSLQLQLDYGIPFDPFISTDAVVAVIRLRSGTGMPDKMIKMLSGTRTLGTLEEILDPVNGYTKDNILHLEVEMSLFIPNPTNRISLTIPNAKEWLSGKADPESPVVSSAIQLGNAKWTMSAKIGTDKVNNLSTVSVFAHCNPIVDTCAEWSCVASRTFVLKAHSKKRMDHAMTSENCWYPEIEGSESHGIVDFINEKDLFDPSNAYITPDGSAEFYAYITCSQPLVKKIDEYAAKLYSQLDTEMELNGTLTFSKRKLRLLAAYSPFFEALFFTRIEDFKERNMKQIPIDQVPLENFKLLLSVIYPNYAAITDDNVLCLLELADRFQMDFVTKQCEKHLVTKSELPFRTKIAAADVFRLHSLMNECLANVESAETLLALYERRRFMQRLSTETQLRIRQEIIGNWSRSNSPRHLKSCIKSPSVSPQTRNVRFSF</sequence>
<accession>A0AAD4MUD0</accession>
<dbReference type="CDD" id="cd00121">
    <property type="entry name" value="MATH"/>
    <property type="match status" value="1"/>
</dbReference>
<dbReference type="Pfam" id="PF00651">
    <property type="entry name" value="BTB"/>
    <property type="match status" value="1"/>
</dbReference>
<protein>
    <submittedName>
        <fullName evidence="3">BTB/POZ domain-containing protein</fullName>
    </submittedName>
</protein>
<feature type="compositionally biased region" description="Low complexity" evidence="1">
    <location>
        <begin position="7"/>
        <end position="17"/>
    </location>
</feature>
<feature type="domain" description="BTB" evidence="2">
    <location>
        <begin position="327"/>
        <end position="380"/>
    </location>
</feature>
<evidence type="ECO:0000256" key="1">
    <source>
        <dbReference type="SAM" id="MobiDB-lite"/>
    </source>
</evidence>
<dbReference type="PANTHER" id="PTHR22744">
    <property type="entry name" value="HELIX LOOP HELIX PROTEIN 21-RELATED"/>
    <property type="match status" value="1"/>
</dbReference>
<dbReference type="InterPro" id="IPR011333">
    <property type="entry name" value="SKP1/BTB/POZ_sf"/>
</dbReference>